<dbReference type="Proteomes" id="UP000245207">
    <property type="component" value="Unassembled WGS sequence"/>
</dbReference>
<feature type="coiled-coil region" evidence="4">
    <location>
        <begin position="82"/>
        <end position="112"/>
    </location>
</feature>
<dbReference type="InterPro" id="IPR005202">
    <property type="entry name" value="TF_GRAS"/>
</dbReference>
<dbReference type="STRING" id="35608.A0A2U1MK67"/>
<evidence type="ECO:0000313" key="6">
    <source>
        <dbReference type="EMBL" id="PWA61661.1"/>
    </source>
</evidence>
<evidence type="ECO:0000256" key="2">
    <source>
        <dbReference type="ARBA" id="ARBA00023163"/>
    </source>
</evidence>
<dbReference type="Pfam" id="PF03514">
    <property type="entry name" value="GRAS"/>
    <property type="match status" value="1"/>
</dbReference>
<dbReference type="PROSITE" id="PS50985">
    <property type="entry name" value="GRAS"/>
    <property type="match status" value="1"/>
</dbReference>
<name>A0A2U1MK67_ARTAN</name>
<feature type="compositionally biased region" description="Low complexity" evidence="5">
    <location>
        <begin position="144"/>
        <end position="156"/>
    </location>
</feature>
<evidence type="ECO:0000256" key="3">
    <source>
        <dbReference type="PROSITE-ProRule" id="PRU01191"/>
    </source>
</evidence>
<evidence type="ECO:0000313" key="7">
    <source>
        <dbReference type="Proteomes" id="UP000245207"/>
    </source>
</evidence>
<organism evidence="6 7">
    <name type="scientific">Artemisia annua</name>
    <name type="common">Sweet wormwood</name>
    <dbReference type="NCBI Taxonomy" id="35608"/>
    <lineage>
        <taxon>Eukaryota</taxon>
        <taxon>Viridiplantae</taxon>
        <taxon>Streptophyta</taxon>
        <taxon>Embryophyta</taxon>
        <taxon>Tracheophyta</taxon>
        <taxon>Spermatophyta</taxon>
        <taxon>Magnoliopsida</taxon>
        <taxon>eudicotyledons</taxon>
        <taxon>Gunneridae</taxon>
        <taxon>Pentapetalae</taxon>
        <taxon>asterids</taxon>
        <taxon>campanulids</taxon>
        <taxon>Asterales</taxon>
        <taxon>Asteraceae</taxon>
        <taxon>Asteroideae</taxon>
        <taxon>Anthemideae</taxon>
        <taxon>Artemisiinae</taxon>
        <taxon>Artemisia</taxon>
    </lineage>
</organism>
<evidence type="ECO:0000256" key="5">
    <source>
        <dbReference type="SAM" id="MobiDB-lite"/>
    </source>
</evidence>
<keyword evidence="2" id="KW-0804">Transcription</keyword>
<dbReference type="PANTHER" id="PTHR31636">
    <property type="entry name" value="OSJNBA0084A10.13 PROTEIN-RELATED"/>
    <property type="match status" value="1"/>
</dbReference>
<gene>
    <name evidence="6" type="ORF">CTI12_AA371180</name>
</gene>
<keyword evidence="1" id="KW-0805">Transcription regulation</keyword>
<proteinExistence type="inferred from homology"/>
<keyword evidence="4" id="KW-0175">Coiled coil</keyword>
<dbReference type="AlphaFoldDB" id="A0A2U1MK67"/>
<reference evidence="6 7" key="1">
    <citation type="journal article" date="2018" name="Mol. Plant">
        <title>The genome of Artemisia annua provides insight into the evolution of Asteraceae family and artemisinin biosynthesis.</title>
        <authorList>
            <person name="Shen Q."/>
            <person name="Zhang L."/>
            <person name="Liao Z."/>
            <person name="Wang S."/>
            <person name="Yan T."/>
            <person name="Shi P."/>
            <person name="Liu M."/>
            <person name="Fu X."/>
            <person name="Pan Q."/>
            <person name="Wang Y."/>
            <person name="Lv Z."/>
            <person name="Lu X."/>
            <person name="Zhang F."/>
            <person name="Jiang W."/>
            <person name="Ma Y."/>
            <person name="Chen M."/>
            <person name="Hao X."/>
            <person name="Li L."/>
            <person name="Tang Y."/>
            <person name="Lv G."/>
            <person name="Zhou Y."/>
            <person name="Sun X."/>
            <person name="Brodelius P.E."/>
            <person name="Rose J.K.C."/>
            <person name="Tang K."/>
        </authorList>
    </citation>
    <scope>NUCLEOTIDE SEQUENCE [LARGE SCALE GENOMIC DNA]</scope>
    <source>
        <strain evidence="7">cv. Huhao1</strain>
        <tissue evidence="6">Leaf</tissue>
    </source>
</reference>
<protein>
    <submittedName>
        <fullName evidence="6">Transcription factor GRAS</fullName>
    </submittedName>
</protein>
<comment type="caution">
    <text evidence="3">Lacks conserved residue(s) required for the propagation of feature annotation.</text>
</comment>
<keyword evidence="7" id="KW-1185">Reference proteome</keyword>
<dbReference type="EMBL" id="PKPP01005051">
    <property type="protein sequence ID" value="PWA61661.1"/>
    <property type="molecule type" value="Genomic_DNA"/>
</dbReference>
<sequence length="322" mass="35439">MSSGFSGGFSGGFNRSPLAGLVGKRSLAEFQQQNQNHQLYLRNVRPRSYNMNISPEYSSESNISSVSRRDGFYNGVMSNYQINNFLRKNENEKKMMNRLQEIEKELLLDEDENDDVSGVSDAAWSETIQRLINPVHVKKPGSPSPTTSSSSSCASSSSTVSTKQLVSEAAEAISDGKSETAVELITRLNKLCCSSACGNPEQKLGFQMATALLARLRVAPTATELYRHGLQYVYLLHEIAAARKVDARVPISLKVTTFKDFGNGGVERLKLVGDGLKSLANKLGVLFYYNVLEFKLSVISRQILMVGNDDVLAVNFAFKLNV</sequence>
<accession>A0A2U1MK67</accession>
<feature type="region of interest" description="Disordered" evidence="5">
    <location>
        <begin position="134"/>
        <end position="156"/>
    </location>
</feature>
<comment type="similarity">
    <text evidence="3">Belongs to the GRAS family.</text>
</comment>
<evidence type="ECO:0000256" key="4">
    <source>
        <dbReference type="SAM" id="Coils"/>
    </source>
</evidence>
<dbReference type="OrthoDB" id="677896at2759"/>
<comment type="caution">
    <text evidence="6">The sequence shown here is derived from an EMBL/GenBank/DDBJ whole genome shotgun (WGS) entry which is preliminary data.</text>
</comment>
<evidence type="ECO:0000256" key="1">
    <source>
        <dbReference type="ARBA" id="ARBA00023015"/>
    </source>
</evidence>